<comment type="caution">
    <text evidence="3">The sequence shown here is derived from an EMBL/GenBank/DDBJ whole genome shotgun (WGS) entry which is preliminary data.</text>
</comment>
<name>A0A4V1KWB3_9BRAD</name>
<dbReference type="EMBL" id="RKMK01000015">
    <property type="protein sequence ID" value="RXG95721.1"/>
    <property type="molecule type" value="Genomic_DNA"/>
</dbReference>
<proteinExistence type="predicted"/>
<accession>A0A4V1KWB3</accession>
<dbReference type="AlphaFoldDB" id="A0A4V1KWB3"/>
<evidence type="ECO:0000313" key="2">
    <source>
        <dbReference type="EMBL" id="RXG89160.1"/>
    </source>
</evidence>
<feature type="region of interest" description="Disordered" evidence="1">
    <location>
        <begin position="1"/>
        <end position="28"/>
    </location>
</feature>
<evidence type="ECO:0000313" key="4">
    <source>
        <dbReference type="Proteomes" id="UP000289946"/>
    </source>
</evidence>
<evidence type="ECO:0000256" key="1">
    <source>
        <dbReference type="SAM" id="MobiDB-lite"/>
    </source>
</evidence>
<dbReference type="Proteomes" id="UP000289946">
    <property type="component" value="Unassembled WGS sequence"/>
</dbReference>
<reference evidence="3 5" key="1">
    <citation type="submission" date="2018-11" db="EMBL/GenBank/DDBJ databases">
        <title>Bradyrhizobium sp. nov., isolated from effective nodules of peanut in China.</title>
        <authorList>
            <person name="Li Y."/>
        </authorList>
    </citation>
    <scope>NUCLEOTIDE SEQUENCE [LARGE SCALE GENOMIC DNA]</scope>
    <source>
        <strain evidence="3 5">CCBAU 51770</strain>
        <strain evidence="2 4">CCBAU 51781</strain>
    </source>
</reference>
<gene>
    <name evidence="3" type="ORF">EAS61_17785</name>
    <name evidence="2" type="ORF">EAS62_31875</name>
</gene>
<evidence type="ECO:0000313" key="3">
    <source>
        <dbReference type="EMBL" id="RXG95721.1"/>
    </source>
</evidence>
<dbReference type="EMBL" id="RDRA01000021">
    <property type="protein sequence ID" value="RXG89160.1"/>
    <property type="molecule type" value="Genomic_DNA"/>
</dbReference>
<keyword evidence="4" id="KW-1185">Reference proteome</keyword>
<evidence type="ECO:0000313" key="5">
    <source>
        <dbReference type="Proteomes" id="UP000290174"/>
    </source>
</evidence>
<organism evidence="3 5">
    <name type="scientific">Bradyrhizobium zhanjiangense</name>
    <dbReference type="NCBI Taxonomy" id="1325107"/>
    <lineage>
        <taxon>Bacteria</taxon>
        <taxon>Pseudomonadati</taxon>
        <taxon>Pseudomonadota</taxon>
        <taxon>Alphaproteobacteria</taxon>
        <taxon>Hyphomicrobiales</taxon>
        <taxon>Nitrobacteraceae</taxon>
        <taxon>Bradyrhizobium</taxon>
    </lineage>
</organism>
<protein>
    <submittedName>
        <fullName evidence="3">Uncharacterized protein</fullName>
    </submittedName>
</protein>
<sequence>MRAEARCPSGWRSGAAVARNRTQRRSMP</sequence>
<dbReference type="Proteomes" id="UP000290174">
    <property type="component" value="Unassembled WGS sequence"/>
</dbReference>